<dbReference type="EMBL" id="BQKI01000075">
    <property type="protein sequence ID" value="GJN20589.1"/>
    <property type="molecule type" value="Genomic_DNA"/>
</dbReference>
<comment type="caution">
    <text evidence="1">The sequence shown here is derived from an EMBL/GenBank/DDBJ whole genome shotgun (WGS) entry which is preliminary data.</text>
</comment>
<protein>
    <submittedName>
        <fullName evidence="1">Uncharacterized protein</fullName>
    </submittedName>
</protein>
<proteinExistence type="predicted"/>
<sequence>MRAGPRRQQPCRVLSPAEACDLSRALLHRGVPSRCPNGGSGSYATATATATTTMVGGKPDDMTTTVKGRGNGVVLSGCFVRRT</sequence>
<name>A0AAV5EBV5_ELECO</name>
<dbReference type="AlphaFoldDB" id="A0AAV5EBV5"/>
<keyword evidence="2" id="KW-1185">Reference proteome</keyword>
<organism evidence="1 2">
    <name type="scientific">Eleusine coracana subsp. coracana</name>
    <dbReference type="NCBI Taxonomy" id="191504"/>
    <lineage>
        <taxon>Eukaryota</taxon>
        <taxon>Viridiplantae</taxon>
        <taxon>Streptophyta</taxon>
        <taxon>Embryophyta</taxon>
        <taxon>Tracheophyta</taxon>
        <taxon>Spermatophyta</taxon>
        <taxon>Magnoliopsida</taxon>
        <taxon>Liliopsida</taxon>
        <taxon>Poales</taxon>
        <taxon>Poaceae</taxon>
        <taxon>PACMAD clade</taxon>
        <taxon>Chloridoideae</taxon>
        <taxon>Cynodonteae</taxon>
        <taxon>Eleusininae</taxon>
        <taxon>Eleusine</taxon>
    </lineage>
</organism>
<reference evidence="1" key="1">
    <citation type="journal article" date="2018" name="DNA Res.">
        <title>Multiple hybrid de novo genome assembly of finger millet, an orphan allotetraploid crop.</title>
        <authorList>
            <person name="Hatakeyama M."/>
            <person name="Aluri S."/>
            <person name="Balachadran M.T."/>
            <person name="Sivarajan S.R."/>
            <person name="Patrignani A."/>
            <person name="Gruter S."/>
            <person name="Poveda L."/>
            <person name="Shimizu-Inatsugi R."/>
            <person name="Baeten J."/>
            <person name="Francoijs K.J."/>
            <person name="Nataraja K.N."/>
            <person name="Reddy Y.A.N."/>
            <person name="Phadnis S."/>
            <person name="Ravikumar R.L."/>
            <person name="Schlapbach R."/>
            <person name="Sreeman S.M."/>
            <person name="Shimizu K.K."/>
        </authorList>
    </citation>
    <scope>NUCLEOTIDE SEQUENCE</scope>
</reference>
<reference evidence="1" key="2">
    <citation type="submission" date="2021-12" db="EMBL/GenBank/DDBJ databases">
        <title>Resequencing data analysis of finger millet.</title>
        <authorList>
            <person name="Hatakeyama M."/>
            <person name="Aluri S."/>
            <person name="Balachadran M.T."/>
            <person name="Sivarajan S.R."/>
            <person name="Poveda L."/>
            <person name="Shimizu-Inatsugi R."/>
            <person name="Schlapbach R."/>
            <person name="Sreeman S.M."/>
            <person name="Shimizu K.K."/>
        </authorList>
    </citation>
    <scope>NUCLEOTIDE SEQUENCE</scope>
</reference>
<gene>
    <name evidence="1" type="primary">gb07983</name>
    <name evidence="1" type="ORF">PR202_gb07983</name>
</gene>
<evidence type="ECO:0000313" key="1">
    <source>
        <dbReference type="EMBL" id="GJN20589.1"/>
    </source>
</evidence>
<dbReference type="Proteomes" id="UP001054889">
    <property type="component" value="Unassembled WGS sequence"/>
</dbReference>
<evidence type="ECO:0000313" key="2">
    <source>
        <dbReference type="Proteomes" id="UP001054889"/>
    </source>
</evidence>
<accession>A0AAV5EBV5</accession>